<evidence type="ECO:0000256" key="1">
    <source>
        <dbReference type="ARBA" id="ARBA00018672"/>
    </source>
</evidence>
<dbReference type="InterPro" id="IPR011006">
    <property type="entry name" value="CheY-like_superfamily"/>
</dbReference>
<dbReference type="PROSITE" id="PS50921">
    <property type="entry name" value="ANTAR"/>
    <property type="match status" value="1"/>
</dbReference>
<feature type="modified residue" description="4-aspartylphosphate" evidence="4">
    <location>
        <position position="54"/>
    </location>
</feature>
<dbReference type="PIRSF" id="PIRSF036382">
    <property type="entry name" value="RR_antiterm"/>
    <property type="match status" value="1"/>
</dbReference>
<dbReference type="SUPFAM" id="SSF52172">
    <property type="entry name" value="CheY-like"/>
    <property type="match status" value="1"/>
</dbReference>
<comment type="function">
    <text evidence="3">May play the central regulatory role in sporulation. It may be an element of the effector pathway responsible for the activation of sporulation genes in response to nutritional stress. Spo0A may act in concert with spo0H (a sigma factor) to control the expression of some genes that are critical to the sporulation process.</text>
</comment>
<dbReference type="PANTHER" id="PTHR44591:SF3">
    <property type="entry name" value="RESPONSE REGULATORY DOMAIN-CONTAINING PROTEIN"/>
    <property type="match status" value="1"/>
</dbReference>
<dbReference type="RefSeq" id="WP_204595413.1">
    <property type="nucleotide sequence ID" value="NZ_JAFBDA010000012.1"/>
</dbReference>
<dbReference type="Pfam" id="PF03861">
    <property type="entry name" value="ANTAR"/>
    <property type="match status" value="1"/>
</dbReference>
<keyword evidence="2 4" id="KW-0597">Phosphoprotein</keyword>
<sequence>MEKNIVIVDDEPITRMDIRSILEAKGYNVVGEANDGFNAIEVCKKYKPNLVIMDIDMPNLDGIRTSKIITKDNLAGGVILLTAHEGDEYLEKAKSVGAFGYLVKPIEEKSFIRNIEMCLSKVSEFEKLKKDLDNVSNKLNERKIIERAKGILIKEFNISEDEAYRRIRKLCMDKRTTMAEIAKVIILGYED</sequence>
<keyword evidence="8" id="KW-1185">Reference proteome</keyword>
<evidence type="ECO:0000256" key="4">
    <source>
        <dbReference type="PROSITE-ProRule" id="PRU00169"/>
    </source>
</evidence>
<evidence type="ECO:0000256" key="3">
    <source>
        <dbReference type="ARBA" id="ARBA00024867"/>
    </source>
</evidence>
<dbReference type="InterPro" id="IPR036388">
    <property type="entry name" value="WH-like_DNA-bd_sf"/>
</dbReference>
<protein>
    <recommendedName>
        <fullName evidence="1">Stage 0 sporulation protein A homolog</fullName>
    </recommendedName>
</protein>
<dbReference type="SMART" id="SM01012">
    <property type="entry name" value="ANTAR"/>
    <property type="match status" value="1"/>
</dbReference>
<dbReference type="Gene3D" id="3.40.50.2300">
    <property type="match status" value="1"/>
</dbReference>
<dbReference type="InterPro" id="IPR050595">
    <property type="entry name" value="Bact_response_regulator"/>
</dbReference>
<dbReference type="SMART" id="SM00448">
    <property type="entry name" value="REC"/>
    <property type="match status" value="1"/>
</dbReference>
<dbReference type="PANTHER" id="PTHR44591">
    <property type="entry name" value="STRESS RESPONSE REGULATOR PROTEIN 1"/>
    <property type="match status" value="1"/>
</dbReference>
<dbReference type="EMBL" id="JAIKTU010000002">
    <property type="protein sequence ID" value="MBY0754289.1"/>
    <property type="molecule type" value="Genomic_DNA"/>
</dbReference>
<dbReference type="InterPro" id="IPR005561">
    <property type="entry name" value="ANTAR"/>
</dbReference>
<evidence type="ECO:0000259" key="6">
    <source>
        <dbReference type="PROSITE" id="PS50921"/>
    </source>
</evidence>
<organism evidence="7 8">
    <name type="scientific">Clostridium sardiniense</name>
    <name type="common">Clostridium absonum</name>
    <dbReference type="NCBI Taxonomy" id="29369"/>
    <lineage>
        <taxon>Bacteria</taxon>
        <taxon>Bacillati</taxon>
        <taxon>Bacillota</taxon>
        <taxon>Clostridia</taxon>
        <taxon>Eubacteriales</taxon>
        <taxon>Clostridiaceae</taxon>
        <taxon>Clostridium</taxon>
    </lineage>
</organism>
<feature type="domain" description="ANTAR" evidence="6">
    <location>
        <begin position="125"/>
        <end position="186"/>
    </location>
</feature>
<evidence type="ECO:0000313" key="8">
    <source>
        <dbReference type="Proteomes" id="UP001299068"/>
    </source>
</evidence>
<gene>
    <name evidence="7" type="ORF">K5V21_02360</name>
</gene>
<dbReference type="InterPro" id="IPR008327">
    <property type="entry name" value="Sig_transdc_resp-reg_antiterm"/>
</dbReference>
<name>A0ABS7KU09_CLOSR</name>
<dbReference type="InterPro" id="IPR001789">
    <property type="entry name" value="Sig_transdc_resp-reg_receiver"/>
</dbReference>
<dbReference type="Proteomes" id="UP001299068">
    <property type="component" value="Unassembled WGS sequence"/>
</dbReference>
<comment type="caution">
    <text evidence="7">The sequence shown here is derived from an EMBL/GenBank/DDBJ whole genome shotgun (WGS) entry which is preliminary data.</text>
</comment>
<dbReference type="PROSITE" id="PS50110">
    <property type="entry name" value="RESPONSE_REGULATORY"/>
    <property type="match status" value="1"/>
</dbReference>
<evidence type="ECO:0000256" key="2">
    <source>
        <dbReference type="ARBA" id="ARBA00022553"/>
    </source>
</evidence>
<evidence type="ECO:0000313" key="7">
    <source>
        <dbReference type="EMBL" id="MBY0754289.1"/>
    </source>
</evidence>
<accession>A0ABS7KU09</accession>
<proteinExistence type="predicted"/>
<feature type="domain" description="Response regulatory" evidence="5">
    <location>
        <begin position="4"/>
        <end position="119"/>
    </location>
</feature>
<reference evidence="7 8" key="1">
    <citation type="journal article" date="2021" name="Cell Host Microbe">
        <title>in vivo commensal control of Clostridioides difficile virulence.</title>
        <authorList>
            <person name="Girinathan B.P."/>
            <person name="Dibenedetto N."/>
            <person name="Worley J.N."/>
            <person name="Peltier J."/>
            <person name="Arrieta-Ortiz M.L."/>
            <person name="Rupa Christinal Immanuel S."/>
            <person name="Lavin R."/>
            <person name="Delaney M.L."/>
            <person name="Cummins C."/>
            <person name="Hoffmann M."/>
            <person name="Luo Y."/>
            <person name="Gonzalez-Escalona N."/>
            <person name="Allard M."/>
            <person name="Onderdonk A.B."/>
            <person name="Gerber G.K."/>
            <person name="Sonenshein A.L."/>
            <person name="Baliga N."/>
            <person name="Dupuy B."/>
            <person name="Bry L."/>
        </authorList>
    </citation>
    <scope>NUCLEOTIDE SEQUENCE [LARGE SCALE GENOMIC DNA]</scope>
    <source>
        <strain evidence="7 8">DSM 599</strain>
    </source>
</reference>
<dbReference type="Pfam" id="PF00072">
    <property type="entry name" value="Response_reg"/>
    <property type="match status" value="1"/>
</dbReference>
<dbReference type="Gene3D" id="1.10.10.10">
    <property type="entry name" value="Winged helix-like DNA-binding domain superfamily/Winged helix DNA-binding domain"/>
    <property type="match status" value="1"/>
</dbReference>
<evidence type="ECO:0000259" key="5">
    <source>
        <dbReference type="PROSITE" id="PS50110"/>
    </source>
</evidence>